<dbReference type="STRING" id="1805034.AUJ59_00055"/>
<proteinExistence type="predicted"/>
<keyword evidence="8" id="KW-0443">Lipid metabolism</keyword>
<evidence type="ECO:0000313" key="12">
    <source>
        <dbReference type="EMBL" id="OIN90076.1"/>
    </source>
</evidence>
<dbReference type="InterPro" id="IPR006204">
    <property type="entry name" value="GHMP_kinase_N_dom"/>
</dbReference>
<dbReference type="PANTHER" id="PTHR43290">
    <property type="entry name" value="MEVALONATE KINASE"/>
    <property type="match status" value="1"/>
</dbReference>
<keyword evidence="6" id="KW-0067">ATP-binding</keyword>
<evidence type="ECO:0000256" key="9">
    <source>
        <dbReference type="ARBA" id="ARBA00029438"/>
    </source>
</evidence>
<evidence type="ECO:0000256" key="1">
    <source>
        <dbReference type="ARBA" id="ARBA00022490"/>
    </source>
</evidence>
<dbReference type="GO" id="GO:0005524">
    <property type="term" value="F:ATP binding"/>
    <property type="evidence" value="ECO:0007669"/>
    <property type="project" value="UniProtKB-KW"/>
</dbReference>
<dbReference type="InterPro" id="IPR020568">
    <property type="entry name" value="Ribosomal_Su5_D2-typ_SF"/>
</dbReference>
<dbReference type="GO" id="GO:0019287">
    <property type="term" value="P:isopentenyl diphosphate biosynthetic process, mevalonate pathway"/>
    <property type="evidence" value="ECO:0007669"/>
    <property type="project" value="UniProtKB-UniPathway"/>
</dbReference>
<evidence type="ECO:0000256" key="3">
    <source>
        <dbReference type="ARBA" id="ARBA00022679"/>
    </source>
</evidence>
<evidence type="ECO:0000256" key="8">
    <source>
        <dbReference type="ARBA" id="ARBA00023098"/>
    </source>
</evidence>
<dbReference type="InterPro" id="IPR036554">
    <property type="entry name" value="GHMP_kinase_C_sf"/>
</dbReference>
<keyword evidence="2" id="KW-0444">Lipid biosynthesis</keyword>
<evidence type="ECO:0000256" key="7">
    <source>
        <dbReference type="ARBA" id="ARBA00022842"/>
    </source>
</evidence>
<dbReference type="InterPro" id="IPR014721">
    <property type="entry name" value="Ribsml_uS5_D2-typ_fold_subgr"/>
</dbReference>
<dbReference type="SUPFAM" id="SSF55060">
    <property type="entry name" value="GHMP Kinase, C-terminal domain"/>
    <property type="match status" value="1"/>
</dbReference>
<protein>
    <submittedName>
        <fullName evidence="12">Mevalonate kinase</fullName>
    </submittedName>
</protein>
<dbReference type="Gene3D" id="3.30.70.890">
    <property type="entry name" value="GHMP kinase, C-terminal domain"/>
    <property type="match status" value="1"/>
</dbReference>
<evidence type="ECO:0000256" key="5">
    <source>
        <dbReference type="ARBA" id="ARBA00022777"/>
    </source>
</evidence>
<keyword evidence="1" id="KW-0963">Cytoplasm</keyword>
<dbReference type="Gene3D" id="3.30.230.10">
    <property type="match status" value="1"/>
</dbReference>
<organism evidence="12 13">
    <name type="scientific">Candidatus Beckwithbacteria bacterium CG1_02_47_37</name>
    <dbReference type="NCBI Taxonomy" id="1805034"/>
    <lineage>
        <taxon>Bacteria</taxon>
        <taxon>Candidatus Beckwithiibacteriota</taxon>
    </lineage>
</organism>
<dbReference type="AlphaFoldDB" id="A0A1J4RUQ2"/>
<name>A0A1J4RUQ2_9BACT</name>
<dbReference type="Pfam" id="PF08544">
    <property type="entry name" value="GHMP_kinases_C"/>
    <property type="match status" value="1"/>
</dbReference>
<evidence type="ECO:0000313" key="13">
    <source>
        <dbReference type="Proteomes" id="UP000183144"/>
    </source>
</evidence>
<feature type="domain" description="GHMP kinase N-terminal" evidence="10">
    <location>
        <begin position="52"/>
        <end position="137"/>
    </location>
</feature>
<keyword evidence="3" id="KW-0808">Transferase</keyword>
<dbReference type="UniPathway" id="UPA00057">
    <property type="reaction ID" value="UER00098"/>
</dbReference>
<evidence type="ECO:0000259" key="11">
    <source>
        <dbReference type="Pfam" id="PF08544"/>
    </source>
</evidence>
<sequence length="282" mass="30255">MRKINSSASGKLMLFGEYAVLHNRPCLVAAIDKSLTLKVVEGKRDKVNESVFVKTVIDNFSQQFGEIKATVKTVSSFGSEHGLGSSAAVTVALTKALFKLKEIKITNKELFDFCYQVVKEVQGVGSGFDLAAAIYGGMVYFVTGGKKIEKLAVKELPLVVGYSGVKADTATMIKRARISQSFLQKSEIIVEQARVALEKQDWETAGKLMNQNQEILRKIGVSTPKLEQLIQASLAAGAWGAKLSGAGGGDCMIALANEGKKAAVEKAIQLVGGEIIRVKLAL</sequence>
<dbReference type="InterPro" id="IPR006205">
    <property type="entry name" value="Mev_gal_kin"/>
</dbReference>
<comment type="pathway">
    <text evidence="9">Isoprenoid biosynthesis; isopentenyl diphosphate biosynthesis via mevalonate pathway; isopentenyl diphosphate from (R)-mevalonate: step 1/3.</text>
</comment>
<keyword evidence="4" id="KW-0547">Nucleotide-binding</keyword>
<keyword evidence="5 12" id="KW-0418">Kinase</keyword>
<dbReference type="EMBL" id="MNUI01000002">
    <property type="protein sequence ID" value="OIN90076.1"/>
    <property type="molecule type" value="Genomic_DNA"/>
</dbReference>
<dbReference type="PANTHER" id="PTHR43290:SF2">
    <property type="entry name" value="MEVALONATE KINASE"/>
    <property type="match status" value="1"/>
</dbReference>
<dbReference type="SUPFAM" id="SSF54211">
    <property type="entry name" value="Ribosomal protein S5 domain 2-like"/>
    <property type="match status" value="1"/>
</dbReference>
<evidence type="ECO:0000256" key="4">
    <source>
        <dbReference type="ARBA" id="ARBA00022741"/>
    </source>
</evidence>
<dbReference type="NCBIfam" id="TIGR00549">
    <property type="entry name" value="mevalon_kin"/>
    <property type="match status" value="1"/>
</dbReference>
<accession>A0A1J4RUQ2</accession>
<dbReference type="InterPro" id="IPR013750">
    <property type="entry name" value="GHMP_kinase_C_dom"/>
</dbReference>
<gene>
    <name evidence="12" type="ORF">AUJ59_00055</name>
</gene>
<dbReference type="GO" id="GO:0005737">
    <property type="term" value="C:cytoplasm"/>
    <property type="evidence" value="ECO:0007669"/>
    <property type="project" value="InterPro"/>
</dbReference>
<feature type="domain" description="GHMP kinase C-terminal" evidence="11">
    <location>
        <begin position="194"/>
        <end position="269"/>
    </location>
</feature>
<comment type="caution">
    <text evidence="12">The sequence shown here is derived from an EMBL/GenBank/DDBJ whole genome shotgun (WGS) entry which is preliminary data.</text>
</comment>
<keyword evidence="7" id="KW-0460">Magnesium</keyword>
<reference evidence="12 13" key="1">
    <citation type="journal article" date="2016" name="Environ. Microbiol.">
        <title>Genomic resolution of a cold subsurface aquifer community provides metabolic insights for novel microbes adapted to high CO concentrations.</title>
        <authorList>
            <person name="Probst A.J."/>
            <person name="Castelle C.J."/>
            <person name="Singh A."/>
            <person name="Brown C.T."/>
            <person name="Anantharaman K."/>
            <person name="Sharon I."/>
            <person name="Hug L.A."/>
            <person name="Burstein D."/>
            <person name="Emerson J.B."/>
            <person name="Thomas B.C."/>
            <person name="Banfield J.F."/>
        </authorList>
    </citation>
    <scope>NUCLEOTIDE SEQUENCE [LARGE SCALE GENOMIC DNA]</scope>
    <source>
        <strain evidence="12">CG1_02_47_37</strain>
    </source>
</reference>
<dbReference type="Pfam" id="PF00288">
    <property type="entry name" value="GHMP_kinases_N"/>
    <property type="match status" value="1"/>
</dbReference>
<evidence type="ECO:0000259" key="10">
    <source>
        <dbReference type="Pfam" id="PF00288"/>
    </source>
</evidence>
<dbReference type="Proteomes" id="UP000183144">
    <property type="component" value="Unassembled WGS sequence"/>
</dbReference>
<evidence type="ECO:0000256" key="6">
    <source>
        <dbReference type="ARBA" id="ARBA00022840"/>
    </source>
</evidence>
<dbReference type="GO" id="GO:0004496">
    <property type="term" value="F:mevalonate kinase activity"/>
    <property type="evidence" value="ECO:0007669"/>
    <property type="project" value="InterPro"/>
</dbReference>
<dbReference type="PRINTS" id="PR00959">
    <property type="entry name" value="MEVGALKINASE"/>
</dbReference>
<evidence type="ECO:0000256" key="2">
    <source>
        <dbReference type="ARBA" id="ARBA00022516"/>
    </source>
</evidence>